<protein>
    <recommendedName>
        <fullName evidence="5">No apical meristem-associated C-terminal domain-containing protein</fullName>
    </recommendedName>
</protein>
<dbReference type="EnsemblPlants" id="KEH17577">
    <property type="protein sequence ID" value="KEH17577"/>
    <property type="gene ID" value="MTR_0007s0250"/>
</dbReference>
<feature type="region of interest" description="Disordered" evidence="1">
    <location>
        <begin position="39"/>
        <end position="86"/>
    </location>
</feature>
<gene>
    <name evidence="2" type="ORF">MTR_0007s0250</name>
</gene>
<evidence type="ECO:0000313" key="4">
    <source>
        <dbReference type="Proteomes" id="UP000002051"/>
    </source>
</evidence>
<evidence type="ECO:0000313" key="3">
    <source>
        <dbReference type="EnsemblPlants" id="KEH17577"/>
    </source>
</evidence>
<keyword evidence="4" id="KW-1185">Reference proteome</keyword>
<dbReference type="AlphaFoldDB" id="A0A072TJG6"/>
<accession>A0A072TJG6</accession>
<evidence type="ECO:0000256" key="1">
    <source>
        <dbReference type="SAM" id="MobiDB-lite"/>
    </source>
</evidence>
<reference evidence="2 4" key="1">
    <citation type="journal article" date="2011" name="Nature">
        <title>The Medicago genome provides insight into the evolution of rhizobial symbioses.</title>
        <authorList>
            <person name="Young N.D."/>
            <person name="Debelle F."/>
            <person name="Oldroyd G.E."/>
            <person name="Geurts R."/>
            <person name="Cannon S.B."/>
            <person name="Udvardi M.K."/>
            <person name="Benedito V.A."/>
            <person name="Mayer K.F."/>
            <person name="Gouzy J."/>
            <person name="Schoof H."/>
            <person name="Van de Peer Y."/>
            <person name="Proost S."/>
            <person name="Cook D.R."/>
            <person name="Meyers B.C."/>
            <person name="Spannagl M."/>
            <person name="Cheung F."/>
            <person name="De Mita S."/>
            <person name="Krishnakumar V."/>
            <person name="Gundlach H."/>
            <person name="Zhou S."/>
            <person name="Mudge J."/>
            <person name="Bharti A.K."/>
            <person name="Murray J.D."/>
            <person name="Naoumkina M.A."/>
            <person name="Rosen B."/>
            <person name="Silverstein K.A."/>
            <person name="Tang H."/>
            <person name="Rombauts S."/>
            <person name="Zhao P.X."/>
            <person name="Zhou P."/>
            <person name="Barbe V."/>
            <person name="Bardou P."/>
            <person name="Bechner M."/>
            <person name="Bellec A."/>
            <person name="Berger A."/>
            <person name="Berges H."/>
            <person name="Bidwell S."/>
            <person name="Bisseling T."/>
            <person name="Choisne N."/>
            <person name="Couloux A."/>
            <person name="Denny R."/>
            <person name="Deshpande S."/>
            <person name="Dai X."/>
            <person name="Doyle J.J."/>
            <person name="Dudez A.M."/>
            <person name="Farmer A.D."/>
            <person name="Fouteau S."/>
            <person name="Franken C."/>
            <person name="Gibelin C."/>
            <person name="Gish J."/>
            <person name="Goldstein S."/>
            <person name="Gonzalez A.J."/>
            <person name="Green P.J."/>
            <person name="Hallab A."/>
            <person name="Hartog M."/>
            <person name="Hua A."/>
            <person name="Humphray S.J."/>
            <person name="Jeong D.H."/>
            <person name="Jing Y."/>
            <person name="Jocker A."/>
            <person name="Kenton S.M."/>
            <person name="Kim D.J."/>
            <person name="Klee K."/>
            <person name="Lai H."/>
            <person name="Lang C."/>
            <person name="Lin S."/>
            <person name="Macmil S.L."/>
            <person name="Magdelenat G."/>
            <person name="Matthews L."/>
            <person name="McCorrison J."/>
            <person name="Monaghan E.L."/>
            <person name="Mun J.H."/>
            <person name="Najar F.Z."/>
            <person name="Nicholson C."/>
            <person name="Noirot C."/>
            <person name="O'Bleness M."/>
            <person name="Paule C.R."/>
            <person name="Poulain J."/>
            <person name="Prion F."/>
            <person name="Qin B."/>
            <person name="Qu C."/>
            <person name="Retzel E.F."/>
            <person name="Riddle C."/>
            <person name="Sallet E."/>
            <person name="Samain S."/>
            <person name="Samson N."/>
            <person name="Sanders I."/>
            <person name="Saurat O."/>
            <person name="Scarpelli C."/>
            <person name="Schiex T."/>
            <person name="Segurens B."/>
            <person name="Severin A.J."/>
            <person name="Sherrier D.J."/>
            <person name="Shi R."/>
            <person name="Sims S."/>
            <person name="Singer S.R."/>
            <person name="Sinharoy S."/>
            <person name="Sterck L."/>
            <person name="Viollet A."/>
            <person name="Wang B.B."/>
            <person name="Wang K."/>
            <person name="Wang M."/>
            <person name="Wang X."/>
            <person name="Warfsmann J."/>
            <person name="Weissenbach J."/>
            <person name="White D.D."/>
            <person name="White J.D."/>
            <person name="Wiley G.B."/>
            <person name="Wincker P."/>
            <person name="Xing Y."/>
            <person name="Yang L."/>
            <person name="Yao Z."/>
            <person name="Ying F."/>
            <person name="Zhai J."/>
            <person name="Zhou L."/>
            <person name="Zuber A."/>
            <person name="Denarie J."/>
            <person name="Dixon R.A."/>
            <person name="May G.D."/>
            <person name="Schwartz D.C."/>
            <person name="Rogers J."/>
            <person name="Quetier F."/>
            <person name="Town C.D."/>
            <person name="Roe B.A."/>
        </authorList>
    </citation>
    <scope>NUCLEOTIDE SEQUENCE [LARGE SCALE GENOMIC DNA]</scope>
    <source>
        <strain evidence="2">A17</strain>
        <strain evidence="3 4">cv. Jemalong A17</strain>
    </source>
</reference>
<dbReference type="EMBL" id="KL402732">
    <property type="protein sequence ID" value="KEH17577.1"/>
    <property type="molecule type" value="Genomic_DNA"/>
</dbReference>
<reference evidence="2 4" key="2">
    <citation type="journal article" date="2014" name="BMC Genomics">
        <title>An improved genome release (version Mt4.0) for the model legume Medicago truncatula.</title>
        <authorList>
            <person name="Tang H."/>
            <person name="Krishnakumar V."/>
            <person name="Bidwell S."/>
            <person name="Rosen B."/>
            <person name="Chan A."/>
            <person name="Zhou S."/>
            <person name="Gentzbittel L."/>
            <person name="Childs K.L."/>
            <person name="Yandell M."/>
            <person name="Gundlach H."/>
            <person name="Mayer K.F."/>
            <person name="Schwartz D.C."/>
            <person name="Town C.D."/>
        </authorList>
    </citation>
    <scope>GENOME REANNOTATION</scope>
    <source>
        <strain evidence="2">A17</strain>
        <strain evidence="3 4">cv. Jemalong A17</strain>
    </source>
</reference>
<name>A0A072TJG6_MEDTR</name>
<dbReference type="HOGENOM" id="CLU_1621494_0_0_1"/>
<sequence length="164" mass="18959">MTYPSQTPPFNAYMPMGNKNVPSIGAPEFPQFSTQITLGGMTGANEVTPNSEDSTPNRKKNQKLEIRWTTEQNLETAKKKGKKKSKEDFLELVDDKWAEFKQFKEKELEQLDKIALIQQEANQLMKESTHAKKMKMYIKLSSEEHFDDRKKKLLEKLGQELFGN</sequence>
<proteinExistence type="predicted"/>
<reference evidence="3" key="3">
    <citation type="submission" date="2015-06" db="UniProtKB">
        <authorList>
            <consortium name="EnsemblPlants"/>
        </authorList>
    </citation>
    <scope>IDENTIFICATION</scope>
    <source>
        <strain evidence="3">cv. Jemalong A17</strain>
    </source>
</reference>
<feature type="compositionally biased region" description="Polar residues" evidence="1">
    <location>
        <begin position="45"/>
        <end position="54"/>
    </location>
</feature>
<organism evidence="2 4">
    <name type="scientific">Medicago truncatula</name>
    <name type="common">Barrel medic</name>
    <name type="synonym">Medicago tribuloides</name>
    <dbReference type="NCBI Taxonomy" id="3880"/>
    <lineage>
        <taxon>Eukaryota</taxon>
        <taxon>Viridiplantae</taxon>
        <taxon>Streptophyta</taxon>
        <taxon>Embryophyta</taxon>
        <taxon>Tracheophyta</taxon>
        <taxon>Spermatophyta</taxon>
        <taxon>Magnoliopsida</taxon>
        <taxon>eudicotyledons</taxon>
        <taxon>Gunneridae</taxon>
        <taxon>Pentapetalae</taxon>
        <taxon>rosids</taxon>
        <taxon>fabids</taxon>
        <taxon>Fabales</taxon>
        <taxon>Fabaceae</taxon>
        <taxon>Papilionoideae</taxon>
        <taxon>50 kb inversion clade</taxon>
        <taxon>NPAAA clade</taxon>
        <taxon>Hologalegina</taxon>
        <taxon>IRL clade</taxon>
        <taxon>Trifolieae</taxon>
        <taxon>Medicago</taxon>
    </lineage>
</organism>
<evidence type="ECO:0000313" key="2">
    <source>
        <dbReference type="EMBL" id="KEH17577.1"/>
    </source>
</evidence>
<dbReference type="Proteomes" id="UP000002051">
    <property type="component" value="Unassembled WGS sequence"/>
</dbReference>
<evidence type="ECO:0008006" key="5">
    <source>
        <dbReference type="Google" id="ProtNLM"/>
    </source>
</evidence>